<keyword evidence="2" id="KW-0472">Membrane</keyword>
<keyword evidence="1" id="KW-0175">Coiled coil</keyword>
<geneLocation type="plasmid" evidence="3 4">
    <name>pASTE61-200</name>
</geneLocation>
<keyword evidence="2" id="KW-1133">Transmembrane helix</keyword>
<dbReference type="Proteomes" id="UP000056750">
    <property type="component" value="Plasmid pASTE61-200"/>
</dbReference>
<sequence length="136" mass="15509">MTVAYSFLFQSDASAESGFKVIQERTVPSECSIRYTKEGKVILRITRLLENSEQALSDVKEELESDLQRYGGEFQNWKYHVISSNGLLKPKVITHASTLLAWLTPPGDARNYRTYKMPFYSLVFVLALGLIVVLWV</sequence>
<keyword evidence="2" id="KW-0812">Transmembrane</keyword>
<evidence type="ECO:0000256" key="1">
    <source>
        <dbReference type="SAM" id="Coils"/>
    </source>
</evidence>
<feature type="transmembrane region" description="Helical" evidence="2">
    <location>
        <begin position="117"/>
        <end position="135"/>
    </location>
</feature>
<name>A0ABM5YQ27_9ALTE</name>
<keyword evidence="3" id="KW-0614">Plasmid</keyword>
<organism evidence="3 4">
    <name type="scientific">Alteromonas stellipolaris</name>
    <dbReference type="NCBI Taxonomy" id="233316"/>
    <lineage>
        <taxon>Bacteria</taxon>
        <taxon>Pseudomonadati</taxon>
        <taxon>Pseudomonadota</taxon>
        <taxon>Gammaproteobacteria</taxon>
        <taxon>Alteromonadales</taxon>
        <taxon>Alteromonadaceae</taxon>
        <taxon>Alteromonas/Salinimonas group</taxon>
        <taxon>Alteromonas</taxon>
    </lineage>
</organism>
<keyword evidence="4" id="KW-1185">Reference proteome</keyword>
<protein>
    <submittedName>
        <fullName evidence="3">Uncharacterized protein</fullName>
    </submittedName>
</protein>
<evidence type="ECO:0000313" key="3">
    <source>
        <dbReference type="EMBL" id="AMJ76661.1"/>
    </source>
</evidence>
<gene>
    <name evidence="3" type="ORF">AVL57_00505</name>
</gene>
<evidence type="ECO:0000256" key="2">
    <source>
        <dbReference type="SAM" id="Phobius"/>
    </source>
</evidence>
<feature type="coiled-coil region" evidence="1">
    <location>
        <begin position="42"/>
        <end position="69"/>
    </location>
</feature>
<evidence type="ECO:0000313" key="4">
    <source>
        <dbReference type="Proteomes" id="UP000056750"/>
    </source>
</evidence>
<reference evidence="3 4" key="1">
    <citation type="submission" date="2015-12" db="EMBL/GenBank/DDBJ databases">
        <title>Intraspecies pangenome expansion in the marine bacterium Alteromonas.</title>
        <authorList>
            <person name="Lopez-Perez M."/>
            <person name="Rodriguez-Valera F."/>
        </authorList>
    </citation>
    <scope>NUCLEOTIDE SEQUENCE [LARGE SCALE GENOMIC DNA]</scope>
    <source>
        <strain evidence="3 4">LMG 21861</strain>
        <plasmid evidence="3 4">pASTE61-200</plasmid>
    </source>
</reference>
<proteinExistence type="predicted"/>
<dbReference type="EMBL" id="CP013927">
    <property type="protein sequence ID" value="AMJ76661.1"/>
    <property type="molecule type" value="Genomic_DNA"/>
</dbReference>
<accession>A0ABM5YQ27</accession>